<dbReference type="Pfam" id="PF13426">
    <property type="entry name" value="PAS_9"/>
    <property type="match status" value="1"/>
</dbReference>
<dbReference type="PANTHER" id="PTHR34236:SF1">
    <property type="entry name" value="DIMETHYL SULFOXIDE REDUCTASE TRANSCRIPTIONAL ACTIVATOR"/>
    <property type="match status" value="1"/>
</dbReference>
<dbReference type="PANTHER" id="PTHR34236">
    <property type="entry name" value="DIMETHYL SULFOXIDE REDUCTASE TRANSCRIPTIONAL ACTIVATOR"/>
    <property type="match status" value="1"/>
</dbReference>
<protein>
    <submittedName>
        <fullName evidence="7">GAF domain-containing protein</fullName>
    </submittedName>
</protein>
<keyword evidence="1" id="KW-0805">Transcription regulation</keyword>
<dbReference type="Pfam" id="PF04967">
    <property type="entry name" value="HTH_10"/>
    <property type="match status" value="1"/>
</dbReference>
<evidence type="ECO:0000259" key="5">
    <source>
        <dbReference type="PROSITE" id="PS50112"/>
    </source>
</evidence>
<evidence type="ECO:0000256" key="2">
    <source>
        <dbReference type="ARBA" id="ARBA00023163"/>
    </source>
</evidence>
<feature type="coiled-coil region" evidence="3">
    <location>
        <begin position="138"/>
        <end position="165"/>
    </location>
</feature>
<evidence type="ECO:0000256" key="4">
    <source>
        <dbReference type="SAM" id="MobiDB-lite"/>
    </source>
</evidence>
<dbReference type="InterPro" id="IPR000014">
    <property type="entry name" value="PAS"/>
</dbReference>
<keyword evidence="2" id="KW-0804">Transcription</keyword>
<dbReference type="STRING" id="553469.SAMN04487947_2304"/>
<evidence type="ECO:0000313" key="7">
    <source>
        <dbReference type="EMBL" id="SFR56419.1"/>
    </source>
</evidence>
<evidence type="ECO:0000259" key="6">
    <source>
        <dbReference type="PROSITE" id="PS50113"/>
    </source>
</evidence>
<reference evidence="8" key="1">
    <citation type="submission" date="2016-10" db="EMBL/GenBank/DDBJ databases">
        <authorList>
            <person name="Varghese N."/>
            <person name="Submissions S."/>
        </authorList>
    </citation>
    <scope>NUCLEOTIDE SEQUENCE [LARGE SCALE GENOMIC DNA]</scope>
    <source>
        <strain evidence="8">CGMCC 1.7736</strain>
    </source>
</reference>
<dbReference type="InterPro" id="IPR000700">
    <property type="entry name" value="PAS-assoc_C"/>
</dbReference>
<feature type="region of interest" description="Disordered" evidence="4">
    <location>
        <begin position="1"/>
        <end position="21"/>
    </location>
</feature>
<organism evidence="7 8">
    <name type="scientific">Halogeometricum rufum</name>
    <dbReference type="NCBI Taxonomy" id="553469"/>
    <lineage>
        <taxon>Archaea</taxon>
        <taxon>Methanobacteriati</taxon>
        <taxon>Methanobacteriota</taxon>
        <taxon>Stenosarchaea group</taxon>
        <taxon>Halobacteria</taxon>
        <taxon>Halobacteriales</taxon>
        <taxon>Haloferacaceae</taxon>
        <taxon>Halogeometricum</taxon>
    </lineage>
</organism>
<accession>A0A1I6HPN8</accession>
<dbReference type="InterPro" id="IPR007050">
    <property type="entry name" value="HTH_bacterioopsin"/>
</dbReference>
<dbReference type="PROSITE" id="PS50112">
    <property type="entry name" value="PAS"/>
    <property type="match status" value="1"/>
</dbReference>
<keyword evidence="8" id="KW-1185">Reference proteome</keyword>
<feature type="domain" description="PAS" evidence="5">
    <location>
        <begin position="158"/>
        <end position="203"/>
    </location>
</feature>
<dbReference type="AlphaFoldDB" id="A0A1I6HPN8"/>
<proteinExistence type="predicted"/>
<dbReference type="SUPFAM" id="SSF55785">
    <property type="entry name" value="PYP-like sensor domain (PAS domain)"/>
    <property type="match status" value="1"/>
</dbReference>
<dbReference type="Gene3D" id="3.30.450.40">
    <property type="match status" value="1"/>
</dbReference>
<feature type="coiled-coil region" evidence="3">
    <location>
        <begin position="274"/>
        <end position="311"/>
    </location>
</feature>
<dbReference type="SMART" id="SM00091">
    <property type="entry name" value="PAS"/>
    <property type="match status" value="1"/>
</dbReference>
<dbReference type="NCBIfam" id="TIGR00229">
    <property type="entry name" value="sensory_box"/>
    <property type="match status" value="1"/>
</dbReference>
<dbReference type="EMBL" id="FOYT01000002">
    <property type="protein sequence ID" value="SFR56419.1"/>
    <property type="molecule type" value="Genomic_DNA"/>
</dbReference>
<dbReference type="PROSITE" id="PS50113">
    <property type="entry name" value="PAC"/>
    <property type="match status" value="1"/>
</dbReference>
<dbReference type="InterPro" id="IPR029016">
    <property type="entry name" value="GAF-like_dom_sf"/>
</dbReference>
<dbReference type="CDD" id="cd00130">
    <property type="entry name" value="PAS"/>
    <property type="match status" value="1"/>
</dbReference>
<keyword evidence="3" id="KW-0175">Coiled coil</keyword>
<gene>
    <name evidence="7" type="ORF">SAMN04487947_2304</name>
</gene>
<feature type="domain" description="PAC" evidence="6">
    <location>
        <begin position="229"/>
        <end position="283"/>
    </location>
</feature>
<dbReference type="InterPro" id="IPR035965">
    <property type="entry name" value="PAS-like_dom_sf"/>
</dbReference>
<dbReference type="InterPro" id="IPR031803">
    <property type="entry name" value="BAT_GAF/HTH-assoc"/>
</dbReference>
<name>A0A1I6HPN8_9EURY</name>
<dbReference type="InterPro" id="IPR001610">
    <property type="entry name" value="PAC"/>
</dbReference>
<sequence length="692" mass="74776">MTRISGNGLPERAYRASRAARRVQEPDSNGVKIPYRVLAGGVATLRYAAHSLDADGEVDAMAVNPLLAASIALRLGGVGYSLALLSRSRDRRFAFLTCMLALMAARQVWTAMATTATGLAELPGLLVSVLAVATVHYLSRYVSEEDRIKARLRETNEELRSFRKAVEHAGHAIFLTDTDGTIEYANPAVETVTGYAPEGVVGEDPSLWKSGEHDDDFYEDLWATITDGEVWDGEIINERRDGEFCWVDMTVAPITDDAGEVDRFVAVDTDVTERKERELRIREQKERLEHLNDTNEVLREVNRRLVQADDRDDVERAACEQFAATDPYDAAWVATRNMVNDAVRERTHAGIDAESLDAVVAALNDADGETPVDRALTEGVTAVARTGDGDDGFAPAGSAATLAIPLTYRDVSYGALVVHAADADALDAVDPSVLDELGETIGYAVDAAESKQSLVADRVTELTFRLPPDAGPLFELAAGLDCELELDRLSVAADGAPVEYVTVRGADADAVCDAAAADPRFESAQVLSDGDEAAVVRFAVSDASVVTTLADRNCVVDSLSADAAGGRVTAEMPQSASVGSVVEAVRARHPDADLIAQRERERSTETRGEFRAALEDRLTERQLEALQTAHFAGYFDWPRETSGEDAAALMDISQSTFLQHLRAAERKLGERLFDEESDAGTRATAGRLAAKR</sequence>
<evidence type="ECO:0000256" key="3">
    <source>
        <dbReference type="SAM" id="Coils"/>
    </source>
</evidence>
<dbReference type="Gene3D" id="3.30.450.20">
    <property type="entry name" value="PAS domain"/>
    <property type="match status" value="1"/>
</dbReference>
<evidence type="ECO:0000313" key="8">
    <source>
        <dbReference type="Proteomes" id="UP000198531"/>
    </source>
</evidence>
<dbReference type="Pfam" id="PF15915">
    <property type="entry name" value="BAT"/>
    <property type="match status" value="1"/>
</dbReference>
<evidence type="ECO:0000256" key="1">
    <source>
        <dbReference type="ARBA" id="ARBA00023015"/>
    </source>
</evidence>
<dbReference type="Proteomes" id="UP000198531">
    <property type="component" value="Unassembled WGS sequence"/>
</dbReference>
<dbReference type="SUPFAM" id="SSF55781">
    <property type="entry name" value="GAF domain-like"/>
    <property type="match status" value="1"/>
</dbReference>
<dbReference type="SMART" id="SM00086">
    <property type="entry name" value="PAC"/>
    <property type="match status" value="1"/>
</dbReference>